<name>K9XUJ0_STAC7</name>
<dbReference type="InterPro" id="IPR011050">
    <property type="entry name" value="Pectin_lyase_fold/virulence"/>
</dbReference>
<accession>K9XUJ0</accession>
<feature type="domain" description="Right handed beta helix" evidence="1">
    <location>
        <begin position="327"/>
        <end position="484"/>
    </location>
</feature>
<dbReference type="InterPro" id="IPR012334">
    <property type="entry name" value="Pectin_lyas_fold"/>
</dbReference>
<dbReference type="Proteomes" id="UP000010473">
    <property type="component" value="Chromosome"/>
</dbReference>
<gene>
    <name evidence="2" type="ordered locus">Sta7437_2745</name>
</gene>
<dbReference type="PANTHER" id="PTHR36453">
    <property type="entry name" value="SECRETED PROTEIN-RELATED"/>
    <property type="match status" value="1"/>
</dbReference>
<dbReference type="AlphaFoldDB" id="K9XUJ0"/>
<dbReference type="SUPFAM" id="SSF51126">
    <property type="entry name" value="Pectin lyase-like"/>
    <property type="match status" value="1"/>
</dbReference>
<dbReference type="PANTHER" id="PTHR36453:SF1">
    <property type="entry name" value="RIGHT HANDED BETA HELIX DOMAIN-CONTAINING PROTEIN"/>
    <property type="match status" value="1"/>
</dbReference>
<keyword evidence="3" id="KW-1185">Reference proteome</keyword>
<proteinExistence type="predicted"/>
<dbReference type="STRING" id="111780.Sta7437_2745"/>
<evidence type="ECO:0000259" key="1">
    <source>
        <dbReference type="Pfam" id="PF13229"/>
    </source>
</evidence>
<protein>
    <recommendedName>
        <fullName evidence="1">Right handed beta helix domain-containing protein</fullName>
    </recommendedName>
</protein>
<evidence type="ECO:0000313" key="3">
    <source>
        <dbReference type="Proteomes" id="UP000010473"/>
    </source>
</evidence>
<organism evidence="2 3">
    <name type="scientific">Stanieria cyanosphaera (strain ATCC 29371 / PCC 7437)</name>
    <dbReference type="NCBI Taxonomy" id="111780"/>
    <lineage>
        <taxon>Bacteria</taxon>
        <taxon>Bacillati</taxon>
        <taxon>Cyanobacteriota</taxon>
        <taxon>Cyanophyceae</taxon>
        <taxon>Pleurocapsales</taxon>
        <taxon>Dermocarpellaceae</taxon>
        <taxon>Stanieria</taxon>
    </lineage>
</organism>
<dbReference type="Pfam" id="PF13229">
    <property type="entry name" value="Beta_helix"/>
    <property type="match status" value="1"/>
</dbReference>
<dbReference type="HOGENOM" id="CLU_405386_0_0_3"/>
<dbReference type="KEGG" id="scs:Sta7437_2745"/>
<dbReference type="eggNOG" id="COG1454">
    <property type="taxonomic scope" value="Bacteria"/>
</dbReference>
<evidence type="ECO:0000313" key="2">
    <source>
        <dbReference type="EMBL" id="AFZ36270.1"/>
    </source>
</evidence>
<reference evidence="3" key="1">
    <citation type="journal article" date="2013" name="Proc. Natl. Acad. Sci. U.S.A.">
        <title>Improving the coverage of the cyanobacterial phylum using diversity-driven genome sequencing.</title>
        <authorList>
            <person name="Shih P.M."/>
            <person name="Wu D."/>
            <person name="Latifi A."/>
            <person name="Axen S.D."/>
            <person name="Fewer D.P."/>
            <person name="Talla E."/>
            <person name="Calteau A."/>
            <person name="Cai F."/>
            <person name="Tandeau de Marsac N."/>
            <person name="Rippka R."/>
            <person name="Herdman M."/>
            <person name="Sivonen K."/>
            <person name="Coursin T."/>
            <person name="Laurent T."/>
            <person name="Goodwin L."/>
            <person name="Nolan M."/>
            <person name="Davenport K.W."/>
            <person name="Han C.S."/>
            <person name="Rubin E.M."/>
            <person name="Eisen J.A."/>
            <person name="Woyke T."/>
            <person name="Gugger M."/>
            <person name="Kerfeld C.A."/>
        </authorList>
    </citation>
    <scope>NUCLEOTIDE SEQUENCE [LARGE SCALE GENOMIC DNA]</scope>
    <source>
        <strain evidence="3">ATCC 29371 / PCC 7437</strain>
    </source>
</reference>
<dbReference type="EMBL" id="CP003653">
    <property type="protein sequence ID" value="AFZ36270.1"/>
    <property type="molecule type" value="Genomic_DNA"/>
</dbReference>
<sequence length="678" mass="77058">MFHKRLLTRRQTFKLSLGLATAVGIGTFAKNSVNNNSQAEELSEVTNLAAQNITAAQIDENKISQIIHVNINDPNASDHNSASSTQPLKSLSAALEKAKQYLNRGESTKIILDPGLYREGELVIDGEQLTPQAKDAVLVIEGRNEEVIISGAETWHPSSWKTVKRNGIVYYEKDWLYDFGNNGGAWGEYNPPDVIAHRSEMVFVNGQPLKQVLLEKYSYTTPNDYQGKGTYNYLGYEQPDHVIEPGTFGIAELDENGNKIYLCPSEEIDFSQAEIEVATKRFLLRFFKMENVVLRRLNFQHSANEIEITGAAVMFGPWYGNNEFRGNNILIENCNFSWNNGRGLSLLHQQNVTLRGNKFNYNGFMGVDAHTLLNTVWDNNETNFNNWRGHQGKIVQWALAGAKIHNTWNGVFHNHRTIGNMTVGLWFDIGNRNIMIERLIALHNIRGLALEISPGPFIVHNSLLADDQEVNFLVENAHNIVVSNSIICAVNGGDSVQFTSASSRTYTDSLGQILGQNDGQEVPIYLGSTKFQNNLIVANQQKQALIVQKTGDPKLYQQFLQQEYTGRKNYYWAPLKKTFGIDFQRTNMTNLNQWANYTKETNYIWREPYFVDSENYDFRLKADSPIKQIESNLPTQQIDSDTIIEMRQYLAWVQNKPINNSSGNFLQKLRNFFNNDHN</sequence>
<dbReference type="InterPro" id="IPR039448">
    <property type="entry name" value="Beta_helix"/>
</dbReference>
<dbReference type="Gene3D" id="2.160.20.10">
    <property type="entry name" value="Single-stranded right-handed beta-helix, Pectin lyase-like"/>
    <property type="match status" value="2"/>
</dbReference>